<dbReference type="AlphaFoldDB" id="A0A3S3QR70"/>
<feature type="non-terminal residue" evidence="1">
    <location>
        <position position="52"/>
    </location>
</feature>
<name>A0A3S3QR70_9BACT</name>
<protein>
    <submittedName>
        <fullName evidence="1">Uncharacterized protein</fullName>
    </submittedName>
</protein>
<evidence type="ECO:0000313" key="2">
    <source>
        <dbReference type="Proteomes" id="UP000287853"/>
    </source>
</evidence>
<keyword evidence="2" id="KW-1185">Reference proteome</keyword>
<gene>
    <name evidence="1" type="ORF">H206_03081</name>
</gene>
<reference evidence="1 2" key="1">
    <citation type="submission" date="2017-01" db="EMBL/GenBank/DDBJ databases">
        <title>The cable genome- insights into the physiology and evolution of filamentous bacteria capable of sulfide oxidation via long distance electron transfer.</title>
        <authorList>
            <person name="Schreiber L."/>
            <person name="Bjerg J.T."/>
            <person name="Boggild A."/>
            <person name="Van De Vossenberg J."/>
            <person name="Meysman F."/>
            <person name="Nielsen L.P."/>
            <person name="Schramm A."/>
            <person name="Kjeldsen K.U."/>
        </authorList>
    </citation>
    <scope>NUCLEOTIDE SEQUENCE [LARGE SCALE GENOMIC DNA]</scope>
    <source>
        <strain evidence="1">MCF</strain>
    </source>
</reference>
<sequence>METTYDWTYEYCDELKKIDPQYERFCMIMNELSVIRSFFLNHLDLRGHGRKN</sequence>
<dbReference type="Proteomes" id="UP000287853">
    <property type="component" value="Unassembled WGS sequence"/>
</dbReference>
<comment type="caution">
    <text evidence="1">The sequence shown here is derived from an EMBL/GenBank/DDBJ whole genome shotgun (WGS) entry which is preliminary data.</text>
</comment>
<organism evidence="1 2">
    <name type="scientific">Candidatus Electrothrix aarhusensis</name>
    <dbReference type="NCBI Taxonomy" id="1859131"/>
    <lineage>
        <taxon>Bacteria</taxon>
        <taxon>Pseudomonadati</taxon>
        <taxon>Thermodesulfobacteriota</taxon>
        <taxon>Desulfobulbia</taxon>
        <taxon>Desulfobulbales</taxon>
        <taxon>Desulfobulbaceae</taxon>
        <taxon>Candidatus Electrothrix</taxon>
    </lineage>
</organism>
<evidence type="ECO:0000313" key="1">
    <source>
        <dbReference type="EMBL" id="RWX45330.1"/>
    </source>
</evidence>
<proteinExistence type="predicted"/>
<accession>A0A3S3QR70</accession>
<dbReference type="EMBL" id="MTKO01000080">
    <property type="protein sequence ID" value="RWX45330.1"/>
    <property type="molecule type" value="Genomic_DNA"/>
</dbReference>